<reference evidence="10" key="1">
    <citation type="submission" date="2023-03" db="EMBL/GenBank/DDBJ databases">
        <title>Massive genome expansion in bonnet fungi (Mycena s.s.) driven by repeated elements and novel gene families across ecological guilds.</title>
        <authorList>
            <consortium name="Lawrence Berkeley National Laboratory"/>
            <person name="Harder C.B."/>
            <person name="Miyauchi S."/>
            <person name="Viragh M."/>
            <person name="Kuo A."/>
            <person name="Thoen E."/>
            <person name="Andreopoulos B."/>
            <person name="Lu D."/>
            <person name="Skrede I."/>
            <person name="Drula E."/>
            <person name="Henrissat B."/>
            <person name="Morin E."/>
            <person name="Kohler A."/>
            <person name="Barry K."/>
            <person name="LaButti K."/>
            <person name="Morin E."/>
            <person name="Salamov A."/>
            <person name="Lipzen A."/>
            <person name="Mereny Z."/>
            <person name="Hegedus B."/>
            <person name="Baldrian P."/>
            <person name="Stursova M."/>
            <person name="Weitz H."/>
            <person name="Taylor A."/>
            <person name="Grigoriev I.V."/>
            <person name="Nagy L.G."/>
            <person name="Martin F."/>
            <person name="Kauserud H."/>
        </authorList>
    </citation>
    <scope>NUCLEOTIDE SEQUENCE</scope>
    <source>
        <strain evidence="10">9284</strain>
    </source>
</reference>
<dbReference type="GO" id="GO:0005829">
    <property type="term" value="C:cytosol"/>
    <property type="evidence" value="ECO:0007669"/>
    <property type="project" value="TreeGrafter"/>
</dbReference>
<sequence>MSFLLPWNWTHTTDRDREDYNDDDSESIEKRPVRTRRQQQVSSAEGKPQKSGMGGTDDALFPGLVNMSGTHCFMNSTLQALASLSSLPPYLSAIHTRAEALDVPTPVVSALLDLLTQLDTPDPSGRALRAIALVEALCTPDAASTPSVADGPNTSAKAAALLATHEHQDAQEFFQLLTECVREERARVVAEGAYGRPLGLELALEDSREEEEEEMGSSPFDGLTATRRACVRCGYTAAIRHFAFDSLQLPLESAGGMGGGWGGTPLTALLRAYTTLEILQDCPCRRCELRVTARRLADEIVTLEAPAPRVNGMIVDLDDGDVEEAALVVEDAPPPKKKGKSKSKSKAKAKSHDPEGEGPTPSRVRRIKVVKRMHERVMRALEAGRIEEEELEGWDLGEGGDALKGVKIERVSGGVCTRQSMLGRPPPILALHINRSIHTGMRMVKNGAHVAFSEMLDVGPFTTGGIMSLDPTMDLNGAPGGQGQGQEECVYRLAAAVCHYGGHSFGHYVCYRRAPVPPSSSSGAYVPEPPRRVGSAGTGTGWLRISDSHVERCGLEQVLGEGRSVFMLYYERVPETSTSLGEGEGKGKETVTPGIFEGLAGPVRPRVVRSEEEAAEEPVEEEGTEGEGPLPTPPPTPKGVEAPVLREVREEGEGDGQEEQRQEEEVKLPVPTRSGGKKKRKKHN</sequence>
<evidence type="ECO:0000256" key="4">
    <source>
        <dbReference type="ARBA" id="ARBA00022670"/>
    </source>
</evidence>
<name>A0AAD7B839_9AGAR</name>
<feature type="region of interest" description="Disordered" evidence="8">
    <location>
        <begin position="327"/>
        <end position="364"/>
    </location>
</feature>
<protein>
    <recommendedName>
        <fullName evidence="3">ubiquitinyl hydrolase 1</fullName>
        <ecNumber evidence="3">3.4.19.12</ecNumber>
    </recommendedName>
</protein>
<feature type="region of interest" description="Disordered" evidence="8">
    <location>
        <begin position="577"/>
        <end position="684"/>
    </location>
</feature>
<dbReference type="Pfam" id="PF00443">
    <property type="entry name" value="UCH"/>
    <property type="match status" value="1"/>
</dbReference>
<dbReference type="EMBL" id="JARKIF010000028">
    <property type="protein sequence ID" value="KAJ7613527.1"/>
    <property type="molecule type" value="Genomic_DNA"/>
</dbReference>
<evidence type="ECO:0000256" key="3">
    <source>
        <dbReference type="ARBA" id="ARBA00012759"/>
    </source>
</evidence>
<keyword evidence="6" id="KW-0378">Hydrolase</keyword>
<dbReference type="PANTHER" id="PTHR24006">
    <property type="entry name" value="UBIQUITIN CARBOXYL-TERMINAL HYDROLASE"/>
    <property type="match status" value="1"/>
</dbReference>
<keyword evidence="4" id="KW-0645">Protease</keyword>
<proteinExistence type="inferred from homology"/>
<dbReference type="AlphaFoldDB" id="A0AAD7B839"/>
<evidence type="ECO:0000256" key="1">
    <source>
        <dbReference type="ARBA" id="ARBA00000707"/>
    </source>
</evidence>
<dbReference type="GO" id="GO:0005634">
    <property type="term" value="C:nucleus"/>
    <property type="evidence" value="ECO:0007669"/>
    <property type="project" value="TreeGrafter"/>
</dbReference>
<feature type="domain" description="USP" evidence="9">
    <location>
        <begin position="62"/>
        <end position="573"/>
    </location>
</feature>
<organism evidence="10 11">
    <name type="scientific">Roridomyces roridus</name>
    <dbReference type="NCBI Taxonomy" id="1738132"/>
    <lineage>
        <taxon>Eukaryota</taxon>
        <taxon>Fungi</taxon>
        <taxon>Dikarya</taxon>
        <taxon>Basidiomycota</taxon>
        <taxon>Agaricomycotina</taxon>
        <taxon>Agaricomycetes</taxon>
        <taxon>Agaricomycetidae</taxon>
        <taxon>Agaricales</taxon>
        <taxon>Marasmiineae</taxon>
        <taxon>Mycenaceae</taxon>
        <taxon>Roridomyces</taxon>
    </lineage>
</organism>
<dbReference type="GO" id="GO:0004843">
    <property type="term" value="F:cysteine-type deubiquitinase activity"/>
    <property type="evidence" value="ECO:0007669"/>
    <property type="project" value="UniProtKB-EC"/>
</dbReference>
<dbReference type="InterPro" id="IPR001394">
    <property type="entry name" value="Peptidase_C19_UCH"/>
</dbReference>
<evidence type="ECO:0000313" key="10">
    <source>
        <dbReference type="EMBL" id="KAJ7613527.1"/>
    </source>
</evidence>
<dbReference type="InterPro" id="IPR038765">
    <property type="entry name" value="Papain-like_cys_pep_sf"/>
</dbReference>
<dbReference type="EC" id="3.4.19.12" evidence="3"/>
<feature type="compositionally biased region" description="Basic and acidic residues" evidence="8">
    <location>
        <begin position="658"/>
        <end position="667"/>
    </location>
</feature>
<feature type="compositionally biased region" description="Acidic residues" evidence="8">
    <location>
        <begin position="613"/>
        <end position="625"/>
    </location>
</feature>
<feature type="compositionally biased region" description="Basic residues" evidence="8">
    <location>
        <begin position="675"/>
        <end position="684"/>
    </location>
</feature>
<dbReference type="GO" id="GO:0016579">
    <property type="term" value="P:protein deubiquitination"/>
    <property type="evidence" value="ECO:0007669"/>
    <property type="project" value="InterPro"/>
</dbReference>
<dbReference type="PROSITE" id="PS50235">
    <property type="entry name" value="USP_3"/>
    <property type="match status" value="1"/>
</dbReference>
<keyword evidence="7" id="KW-0788">Thiol protease</keyword>
<comment type="catalytic activity">
    <reaction evidence="1">
        <text>Thiol-dependent hydrolysis of ester, thioester, amide, peptide and isopeptide bonds formed by the C-terminal Gly of ubiquitin (a 76-residue protein attached to proteins as an intracellular targeting signal).</text>
        <dbReference type="EC" id="3.4.19.12"/>
    </reaction>
</comment>
<keyword evidence="11" id="KW-1185">Reference proteome</keyword>
<gene>
    <name evidence="10" type="ORF">FB45DRAFT_981791</name>
</gene>
<dbReference type="InterPro" id="IPR050164">
    <property type="entry name" value="Peptidase_C19"/>
</dbReference>
<evidence type="ECO:0000313" key="11">
    <source>
        <dbReference type="Proteomes" id="UP001221142"/>
    </source>
</evidence>
<dbReference type="SUPFAM" id="SSF54001">
    <property type="entry name" value="Cysteine proteinases"/>
    <property type="match status" value="1"/>
</dbReference>
<evidence type="ECO:0000256" key="6">
    <source>
        <dbReference type="ARBA" id="ARBA00022801"/>
    </source>
</evidence>
<evidence type="ECO:0000259" key="9">
    <source>
        <dbReference type="PROSITE" id="PS50235"/>
    </source>
</evidence>
<evidence type="ECO:0000256" key="8">
    <source>
        <dbReference type="SAM" id="MobiDB-lite"/>
    </source>
</evidence>
<dbReference type="Gene3D" id="3.90.70.10">
    <property type="entry name" value="Cysteine proteinases"/>
    <property type="match status" value="1"/>
</dbReference>
<evidence type="ECO:0000256" key="7">
    <source>
        <dbReference type="ARBA" id="ARBA00022807"/>
    </source>
</evidence>
<keyword evidence="5" id="KW-0833">Ubl conjugation pathway</keyword>
<feature type="region of interest" description="Disordered" evidence="8">
    <location>
        <begin position="13"/>
        <end position="58"/>
    </location>
</feature>
<accession>A0AAD7B839</accession>
<feature type="compositionally biased region" description="Basic residues" evidence="8">
    <location>
        <begin position="335"/>
        <end position="349"/>
    </location>
</feature>
<dbReference type="GO" id="GO:0006508">
    <property type="term" value="P:proteolysis"/>
    <property type="evidence" value="ECO:0007669"/>
    <property type="project" value="UniProtKB-KW"/>
</dbReference>
<comment type="caution">
    <text evidence="10">The sequence shown here is derived from an EMBL/GenBank/DDBJ whole genome shotgun (WGS) entry which is preliminary data.</text>
</comment>
<dbReference type="InterPro" id="IPR028889">
    <property type="entry name" value="USP"/>
</dbReference>
<evidence type="ECO:0000256" key="2">
    <source>
        <dbReference type="ARBA" id="ARBA00009085"/>
    </source>
</evidence>
<dbReference type="PANTHER" id="PTHR24006:SF888">
    <property type="entry name" value="UBIQUITIN CARBOXYL-TERMINAL HYDROLASE 30"/>
    <property type="match status" value="1"/>
</dbReference>
<evidence type="ECO:0000256" key="5">
    <source>
        <dbReference type="ARBA" id="ARBA00022786"/>
    </source>
</evidence>
<dbReference type="Proteomes" id="UP001221142">
    <property type="component" value="Unassembled WGS sequence"/>
</dbReference>
<comment type="similarity">
    <text evidence="2">Belongs to the peptidase C19 family.</text>
</comment>